<feature type="domain" description="Response regulatory" evidence="2">
    <location>
        <begin position="2"/>
        <end position="119"/>
    </location>
</feature>
<evidence type="ECO:0000313" key="3">
    <source>
        <dbReference type="EMBL" id="GEJ59219.1"/>
    </source>
</evidence>
<dbReference type="Pfam" id="PF00072">
    <property type="entry name" value="Response_reg"/>
    <property type="match status" value="1"/>
</dbReference>
<name>A0A7I9VT01_9BACT</name>
<protein>
    <submittedName>
        <fullName evidence="3">Response regulator</fullName>
    </submittedName>
</protein>
<dbReference type="Proteomes" id="UP000503640">
    <property type="component" value="Unassembled WGS sequence"/>
</dbReference>
<dbReference type="AlphaFoldDB" id="A0A7I9VT01"/>
<dbReference type="Gene3D" id="3.40.50.2300">
    <property type="match status" value="1"/>
</dbReference>
<dbReference type="InterPro" id="IPR052048">
    <property type="entry name" value="ST_Response_Regulator"/>
</dbReference>
<sequence length="120" mass="12657">MNILIVDDSKAMRGIVMRAVKAAGLAEATYLEAGTGVEALASIRGAEPDLVLTDWNMPEMSGFELIKAVRAEGRQVKIGLVTSESDPTLRAQAMEAGAAFVISKPFTPDAVRAALQPVIS</sequence>
<dbReference type="InterPro" id="IPR001789">
    <property type="entry name" value="Sig_transdc_resp-reg_receiver"/>
</dbReference>
<proteinExistence type="predicted"/>
<dbReference type="EMBL" id="BJTG01000011">
    <property type="protein sequence ID" value="GEJ59219.1"/>
    <property type="molecule type" value="Genomic_DNA"/>
</dbReference>
<evidence type="ECO:0000313" key="4">
    <source>
        <dbReference type="Proteomes" id="UP000503640"/>
    </source>
</evidence>
<feature type="modified residue" description="4-aspartylphosphate" evidence="1">
    <location>
        <position position="54"/>
    </location>
</feature>
<dbReference type="SMART" id="SM00448">
    <property type="entry name" value="REC"/>
    <property type="match status" value="1"/>
</dbReference>
<evidence type="ECO:0000256" key="1">
    <source>
        <dbReference type="PROSITE-ProRule" id="PRU00169"/>
    </source>
</evidence>
<evidence type="ECO:0000259" key="2">
    <source>
        <dbReference type="PROSITE" id="PS50110"/>
    </source>
</evidence>
<reference evidence="4" key="1">
    <citation type="journal article" date="2020" name="Appl. Environ. Microbiol.">
        <title>Diazotrophic Anaeromyxobacter Isolates from Soils.</title>
        <authorList>
            <person name="Masuda Y."/>
            <person name="Yamanaka H."/>
            <person name="Xu Z.X."/>
            <person name="Shiratori Y."/>
            <person name="Aono T."/>
            <person name="Amachi S."/>
            <person name="Senoo K."/>
            <person name="Itoh H."/>
        </authorList>
    </citation>
    <scope>NUCLEOTIDE SEQUENCE [LARGE SCALE GENOMIC DNA]</scope>
    <source>
        <strain evidence="4">R267</strain>
    </source>
</reference>
<dbReference type="PANTHER" id="PTHR43228:SF1">
    <property type="entry name" value="TWO-COMPONENT RESPONSE REGULATOR ARR22"/>
    <property type="match status" value="1"/>
</dbReference>
<dbReference type="GO" id="GO:0000160">
    <property type="term" value="P:phosphorelay signal transduction system"/>
    <property type="evidence" value="ECO:0007669"/>
    <property type="project" value="InterPro"/>
</dbReference>
<gene>
    <name evidence="3" type="primary">cheY64H-1</name>
    <name evidence="3" type="ORF">AMYX_39600</name>
</gene>
<dbReference type="PROSITE" id="PS50110">
    <property type="entry name" value="RESPONSE_REGULATORY"/>
    <property type="match status" value="1"/>
</dbReference>
<comment type="caution">
    <text evidence="3">The sequence shown here is derived from an EMBL/GenBank/DDBJ whole genome shotgun (WGS) entry which is preliminary data.</text>
</comment>
<dbReference type="InterPro" id="IPR011006">
    <property type="entry name" value="CheY-like_superfamily"/>
</dbReference>
<organism evidence="3 4">
    <name type="scientific">Anaeromyxobacter diazotrophicus</name>
    <dbReference type="NCBI Taxonomy" id="2590199"/>
    <lineage>
        <taxon>Bacteria</taxon>
        <taxon>Pseudomonadati</taxon>
        <taxon>Myxococcota</taxon>
        <taxon>Myxococcia</taxon>
        <taxon>Myxococcales</taxon>
        <taxon>Cystobacterineae</taxon>
        <taxon>Anaeromyxobacteraceae</taxon>
        <taxon>Anaeromyxobacter</taxon>
    </lineage>
</organism>
<keyword evidence="4" id="KW-1185">Reference proteome</keyword>
<accession>A0A7I9VT01</accession>
<keyword evidence="1" id="KW-0597">Phosphoprotein</keyword>
<dbReference type="PANTHER" id="PTHR43228">
    <property type="entry name" value="TWO-COMPONENT RESPONSE REGULATOR"/>
    <property type="match status" value="1"/>
</dbReference>
<dbReference type="RefSeq" id="WP_176068492.1">
    <property type="nucleotide sequence ID" value="NZ_BJTG01000011.1"/>
</dbReference>
<dbReference type="SUPFAM" id="SSF52172">
    <property type="entry name" value="CheY-like"/>
    <property type="match status" value="1"/>
</dbReference>